<organism evidence="2 3">
    <name type="scientific">Corchorus capsularis</name>
    <name type="common">Jute</name>
    <dbReference type="NCBI Taxonomy" id="210143"/>
    <lineage>
        <taxon>Eukaryota</taxon>
        <taxon>Viridiplantae</taxon>
        <taxon>Streptophyta</taxon>
        <taxon>Embryophyta</taxon>
        <taxon>Tracheophyta</taxon>
        <taxon>Spermatophyta</taxon>
        <taxon>Magnoliopsida</taxon>
        <taxon>eudicotyledons</taxon>
        <taxon>Gunneridae</taxon>
        <taxon>Pentapetalae</taxon>
        <taxon>rosids</taxon>
        <taxon>malvids</taxon>
        <taxon>Malvales</taxon>
        <taxon>Malvaceae</taxon>
        <taxon>Grewioideae</taxon>
        <taxon>Apeibeae</taxon>
        <taxon>Corchorus</taxon>
    </lineage>
</organism>
<dbReference type="Proteomes" id="UP000188268">
    <property type="component" value="Unassembled WGS sequence"/>
</dbReference>
<evidence type="ECO:0000313" key="3">
    <source>
        <dbReference type="Proteomes" id="UP000188268"/>
    </source>
</evidence>
<protein>
    <submittedName>
        <fullName evidence="2">Uncharacterized protein</fullName>
    </submittedName>
</protein>
<sequence length="36" mass="4211">MDMKVDICYKEGRSQRLKRVEAKDRNQDKNAIAADN</sequence>
<feature type="compositionally biased region" description="Basic and acidic residues" evidence="1">
    <location>
        <begin position="16"/>
        <end position="28"/>
    </location>
</feature>
<keyword evidence="3" id="KW-1185">Reference proteome</keyword>
<reference evidence="2 3" key="1">
    <citation type="submission" date="2013-09" db="EMBL/GenBank/DDBJ databases">
        <title>Corchorus capsularis genome sequencing.</title>
        <authorList>
            <person name="Alam M."/>
            <person name="Haque M.S."/>
            <person name="Islam M.S."/>
            <person name="Emdad E.M."/>
            <person name="Islam M.M."/>
            <person name="Ahmed B."/>
            <person name="Halim A."/>
            <person name="Hossen Q.M.M."/>
            <person name="Hossain M.Z."/>
            <person name="Ahmed R."/>
            <person name="Khan M.M."/>
            <person name="Islam R."/>
            <person name="Rashid M.M."/>
            <person name="Khan S.A."/>
            <person name="Rahman M.S."/>
            <person name="Alam M."/>
        </authorList>
    </citation>
    <scope>NUCLEOTIDE SEQUENCE [LARGE SCALE GENOMIC DNA]</scope>
    <source>
        <strain evidence="3">cv. CVL-1</strain>
        <tissue evidence="2">Whole seedling</tissue>
    </source>
</reference>
<proteinExistence type="predicted"/>
<feature type="region of interest" description="Disordered" evidence="1">
    <location>
        <begin position="16"/>
        <end position="36"/>
    </location>
</feature>
<accession>A0A1R3GFE1</accession>
<name>A0A1R3GFE1_COCAP</name>
<comment type="caution">
    <text evidence="2">The sequence shown here is derived from an EMBL/GenBank/DDBJ whole genome shotgun (WGS) entry which is preliminary data.</text>
</comment>
<dbReference type="EMBL" id="AWWV01014458">
    <property type="protein sequence ID" value="OMO56792.1"/>
    <property type="molecule type" value="Genomic_DNA"/>
</dbReference>
<evidence type="ECO:0000313" key="2">
    <source>
        <dbReference type="EMBL" id="OMO56792.1"/>
    </source>
</evidence>
<dbReference type="AlphaFoldDB" id="A0A1R3GFE1"/>
<dbReference type="Gramene" id="OMO56792">
    <property type="protein sequence ID" value="OMO56792"/>
    <property type="gene ID" value="CCACVL1_26256"/>
</dbReference>
<gene>
    <name evidence="2" type="ORF">CCACVL1_26256</name>
</gene>
<evidence type="ECO:0000256" key="1">
    <source>
        <dbReference type="SAM" id="MobiDB-lite"/>
    </source>
</evidence>